<evidence type="ECO:0000256" key="1">
    <source>
        <dbReference type="ARBA" id="ARBA00004123"/>
    </source>
</evidence>
<keyword evidence="3" id="KW-0963">Cytoplasm</keyword>
<evidence type="ECO:0000256" key="7">
    <source>
        <dbReference type="SAM" id="Coils"/>
    </source>
</evidence>
<organism evidence="11 12">
    <name type="scientific">Scomber scombrus</name>
    <name type="common">Atlantic mackerel</name>
    <name type="synonym">Scomber vernalis</name>
    <dbReference type="NCBI Taxonomy" id="13677"/>
    <lineage>
        <taxon>Eukaryota</taxon>
        <taxon>Metazoa</taxon>
        <taxon>Chordata</taxon>
        <taxon>Craniata</taxon>
        <taxon>Vertebrata</taxon>
        <taxon>Euteleostomi</taxon>
        <taxon>Actinopterygii</taxon>
        <taxon>Neopterygii</taxon>
        <taxon>Teleostei</taxon>
        <taxon>Neoteleostei</taxon>
        <taxon>Acanthomorphata</taxon>
        <taxon>Pelagiaria</taxon>
        <taxon>Scombriformes</taxon>
        <taxon>Scombridae</taxon>
        <taxon>Scomber</taxon>
    </lineage>
</organism>
<comment type="subcellular location">
    <subcellularLocation>
        <location evidence="2">Cytoplasm</location>
    </subcellularLocation>
    <subcellularLocation>
        <location evidence="1">Nucleus</location>
    </subcellularLocation>
</comment>
<evidence type="ECO:0000256" key="4">
    <source>
        <dbReference type="ARBA" id="ARBA00023054"/>
    </source>
</evidence>
<accession>A0AAV1N7Z1</accession>
<comment type="caution">
    <text evidence="11">The sequence shown here is derived from an EMBL/GenBank/DDBJ whole genome shotgun (WGS) entry which is preliminary data.</text>
</comment>
<proteinExistence type="inferred from homology"/>
<feature type="domain" description="Calcium binding and coiled-coil" evidence="9">
    <location>
        <begin position="311"/>
        <end position="511"/>
    </location>
</feature>
<keyword evidence="12" id="KW-1185">Reference proteome</keyword>
<sequence length="595" mass="69860">MRQQKRHHINFSAESAQLANTMDKQPTVVFRNVGQLYFPQTRVECHYSLTSDHQWNSTDWIGIFKVGWSSVKEYYTYTWALVPEGYTEQSDVNCYALFQAFYLPRPSDVEYQFVYVDKRGEVCAHSRPFTFCAPKPLDELETMKEDRDEEEGEEELLLVIPRAQLLQSRLEECLKEQAELQQAVDVAKKEAENERENCKKAKMEWEWEREAIKEEFSELTQNLRHQCEMFNKIKGKHEYVKYSQENLNSELTKVLDEKAENQQRIKELEDNIKVLTDREIKETDELERLKERLKKMSNQMKHDEEKKQTLQVENEASLAEVHGLQERLEASEHIAESLRREMRELGARQGYTHTELHQARLQVAQLTLQLSEENLVLREERANWALEREAYKHAAEADKKKLQDLSCEVQRKEQWLREERMEREKLEMELGREKDCNKVLMSNAKRELQELKASVRKAEKKREQQQLDKQICGFEIAHLQNELNYIRHLEQNFGVGPKAKSNGEVPRSISPGSSSEVNEDASQRSVRSPLFLVQPDRAGILARTHPQSKKDTSASDTQDKKWQHCEPLVRSKEKQLILAELVNPVLSELADSPMW</sequence>
<evidence type="ECO:0000256" key="2">
    <source>
        <dbReference type="ARBA" id="ARBA00004496"/>
    </source>
</evidence>
<dbReference type="GO" id="GO:0003713">
    <property type="term" value="F:transcription coactivator activity"/>
    <property type="evidence" value="ECO:0007669"/>
    <property type="project" value="TreeGrafter"/>
</dbReference>
<gene>
    <name evidence="11" type="ORF">FSCOSCO3_A025192</name>
</gene>
<feature type="coiled-coil region" evidence="7">
    <location>
        <begin position="409"/>
        <end position="468"/>
    </location>
</feature>
<dbReference type="InterPro" id="IPR041611">
    <property type="entry name" value="SKICH"/>
</dbReference>
<feature type="compositionally biased region" description="Basic and acidic residues" evidence="8">
    <location>
        <begin position="548"/>
        <end position="563"/>
    </location>
</feature>
<dbReference type="GO" id="GO:0045944">
    <property type="term" value="P:positive regulation of transcription by RNA polymerase II"/>
    <property type="evidence" value="ECO:0007669"/>
    <property type="project" value="TreeGrafter"/>
</dbReference>
<feature type="coiled-coil region" evidence="7">
    <location>
        <begin position="163"/>
        <end position="348"/>
    </location>
</feature>
<comment type="similarity">
    <text evidence="6">Belongs to the CALCOCO family.</text>
</comment>
<evidence type="ECO:0000256" key="8">
    <source>
        <dbReference type="SAM" id="MobiDB-lite"/>
    </source>
</evidence>
<feature type="region of interest" description="Disordered" evidence="8">
    <location>
        <begin position="497"/>
        <end position="563"/>
    </location>
</feature>
<name>A0AAV1N7Z1_SCOSC</name>
<keyword evidence="5" id="KW-0539">Nucleus</keyword>
<protein>
    <submittedName>
        <fullName evidence="11">Calcium-binding and coiled-coil domain-containing protein 1b</fullName>
    </submittedName>
</protein>
<evidence type="ECO:0000256" key="6">
    <source>
        <dbReference type="ARBA" id="ARBA00037963"/>
    </source>
</evidence>
<keyword evidence="4 7" id="KW-0175">Coiled coil</keyword>
<dbReference type="InterPro" id="IPR012852">
    <property type="entry name" value="CALCOCO1-like"/>
</dbReference>
<dbReference type="EMBL" id="CAWUFR010000022">
    <property type="protein sequence ID" value="CAK6955702.1"/>
    <property type="molecule type" value="Genomic_DNA"/>
</dbReference>
<dbReference type="Proteomes" id="UP001314229">
    <property type="component" value="Unassembled WGS sequence"/>
</dbReference>
<dbReference type="Pfam" id="PF17751">
    <property type="entry name" value="SKICH"/>
    <property type="match status" value="1"/>
</dbReference>
<evidence type="ECO:0000256" key="3">
    <source>
        <dbReference type="ARBA" id="ARBA00022490"/>
    </source>
</evidence>
<feature type="domain" description="SKICH" evidence="10">
    <location>
        <begin position="28"/>
        <end position="131"/>
    </location>
</feature>
<dbReference type="AlphaFoldDB" id="A0AAV1N7Z1"/>
<evidence type="ECO:0000313" key="12">
    <source>
        <dbReference type="Proteomes" id="UP001314229"/>
    </source>
</evidence>
<evidence type="ECO:0000256" key="5">
    <source>
        <dbReference type="ARBA" id="ARBA00023242"/>
    </source>
</evidence>
<reference evidence="11 12" key="1">
    <citation type="submission" date="2024-01" db="EMBL/GenBank/DDBJ databases">
        <authorList>
            <person name="Alioto T."/>
            <person name="Alioto T."/>
            <person name="Gomez Garrido J."/>
        </authorList>
    </citation>
    <scope>NUCLEOTIDE SEQUENCE [LARGE SCALE GENOMIC DNA]</scope>
</reference>
<evidence type="ECO:0000313" key="11">
    <source>
        <dbReference type="EMBL" id="CAK6955702.1"/>
    </source>
</evidence>
<dbReference type="PANTHER" id="PTHR31915:SF5">
    <property type="entry name" value="CALCIUM-BINDING AND COILED-COIL DOMAIN-CONTAINING PROTEIN 1"/>
    <property type="match status" value="1"/>
</dbReference>
<evidence type="ECO:0000259" key="9">
    <source>
        <dbReference type="Pfam" id="PF07888"/>
    </source>
</evidence>
<dbReference type="PANTHER" id="PTHR31915">
    <property type="entry name" value="SKICH DOMAIN-CONTAINING PROTEIN"/>
    <property type="match status" value="1"/>
</dbReference>
<dbReference type="GO" id="GO:0005737">
    <property type="term" value="C:cytoplasm"/>
    <property type="evidence" value="ECO:0007669"/>
    <property type="project" value="UniProtKB-SubCell"/>
</dbReference>
<dbReference type="Gene3D" id="2.60.40.2840">
    <property type="match status" value="1"/>
</dbReference>
<dbReference type="Pfam" id="PF07888">
    <property type="entry name" value="CALCOCO1"/>
    <property type="match status" value="1"/>
</dbReference>
<dbReference type="InterPro" id="IPR051002">
    <property type="entry name" value="UBA_autophagy_assoc_protein"/>
</dbReference>
<evidence type="ECO:0000259" key="10">
    <source>
        <dbReference type="Pfam" id="PF17751"/>
    </source>
</evidence>
<dbReference type="GO" id="GO:0005634">
    <property type="term" value="C:nucleus"/>
    <property type="evidence" value="ECO:0007669"/>
    <property type="project" value="UniProtKB-SubCell"/>
</dbReference>